<evidence type="ECO:0000256" key="3">
    <source>
        <dbReference type="ARBA" id="ARBA00022692"/>
    </source>
</evidence>
<dbReference type="STRING" id="933801.Ahos_0974"/>
<feature type="transmembrane region" description="Helical" evidence="6">
    <location>
        <begin position="111"/>
        <end position="130"/>
    </location>
</feature>
<feature type="transmembrane region" description="Helical" evidence="6">
    <location>
        <begin position="51"/>
        <end position="69"/>
    </location>
</feature>
<feature type="transmembrane region" description="Helical" evidence="6">
    <location>
        <begin position="12"/>
        <end position="30"/>
    </location>
</feature>
<dbReference type="PANTHER" id="PTHR38825">
    <property type="entry name" value="LYSINE EXPORTER PROTEIN (LYSE/YGGA)"/>
    <property type="match status" value="1"/>
</dbReference>
<keyword evidence="5 6" id="KW-0472">Membrane</keyword>
<dbReference type="GO" id="GO:0005886">
    <property type="term" value="C:plasma membrane"/>
    <property type="evidence" value="ECO:0007669"/>
    <property type="project" value="UniProtKB-SubCell"/>
</dbReference>
<gene>
    <name evidence="7" type="ordered locus">Ahos_0974</name>
</gene>
<evidence type="ECO:0000256" key="6">
    <source>
        <dbReference type="SAM" id="Phobius"/>
    </source>
</evidence>
<evidence type="ECO:0000313" key="7">
    <source>
        <dbReference type="EMBL" id="AEE93860.1"/>
    </source>
</evidence>
<name>F4B967_ACIHW</name>
<dbReference type="Pfam" id="PF01810">
    <property type="entry name" value="LysE"/>
    <property type="match status" value="1"/>
</dbReference>
<dbReference type="Proteomes" id="UP000008458">
    <property type="component" value="Chromosome"/>
</dbReference>
<evidence type="ECO:0000313" key="8">
    <source>
        <dbReference type="Proteomes" id="UP000008458"/>
    </source>
</evidence>
<dbReference type="HOGENOM" id="CLU_087840_1_1_2"/>
<evidence type="ECO:0000256" key="1">
    <source>
        <dbReference type="ARBA" id="ARBA00004651"/>
    </source>
</evidence>
<feature type="transmembrane region" description="Helical" evidence="6">
    <location>
        <begin position="173"/>
        <end position="191"/>
    </location>
</feature>
<keyword evidence="2" id="KW-1003">Cell membrane</keyword>
<dbReference type="InterPro" id="IPR001123">
    <property type="entry name" value="LeuE-type"/>
</dbReference>
<reference key="2">
    <citation type="journal article" date="2011" name="Extremophiles">
        <title>Genomic analyses of Acidianus hospitalis W1 a host for studying crenarchaeal virus and plasmid life cycles.</title>
        <authorList>
            <person name="You X.Y."/>
            <person name="Liu C."/>
            <person name="Wang S.Y."/>
            <person name="Jiang C.Y."/>
            <person name="Shah S.A."/>
            <person name="Prangishvili D."/>
            <person name="Liu S.J."/>
            <person name="Garrett R.A."/>
        </authorList>
    </citation>
    <scope>NUCLEOTIDE SEQUENCE</scope>
    <source>
        <strain>W1</strain>
    </source>
</reference>
<dbReference type="PANTHER" id="PTHR38825:SF2">
    <property type="entry name" value="LYSINE TRANSPORTER LYSE"/>
    <property type="match status" value="1"/>
</dbReference>
<sequence length="198" mass="22274">MKAKIYIEKVLSFHVFSYLLGVLLGLSMAAPPGPINAIMANESLRSKLHGSSVGFGAMTADFIFFLITFEVRKFIPENLLVVFYFIGGGLMIFLSYATLKAKVSNRSKKGNYFTGLIMGITNPYQISWWITVGLFMINEFGISIILPFFGGIIIWIFAFTTFINRLGNKYAKYVKIFSFIILLAFGLYMIYEGVISLL</sequence>
<dbReference type="GO" id="GO:0006865">
    <property type="term" value="P:amino acid transport"/>
    <property type="evidence" value="ECO:0007669"/>
    <property type="project" value="InterPro"/>
</dbReference>
<accession>F4B967</accession>
<evidence type="ECO:0000256" key="5">
    <source>
        <dbReference type="ARBA" id="ARBA00023136"/>
    </source>
</evidence>
<feature type="transmembrane region" description="Helical" evidence="6">
    <location>
        <begin position="81"/>
        <end position="99"/>
    </location>
</feature>
<organism evidence="7 8">
    <name type="scientific">Acidianus hospitalis (strain W1)</name>
    <dbReference type="NCBI Taxonomy" id="933801"/>
    <lineage>
        <taxon>Archaea</taxon>
        <taxon>Thermoproteota</taxon>
        <taxon>Thermoprotei</taxon>
        <taxon>Sulfolobales</taxon>
        <taxon>Sulfolobaceae</taxon>
        <taxon>Acidianus</taxon>
    </lineage>
</organism>
<dbReference type="EMBL" id="CP002535">
    <property type="protein sequence ID" value="AEE93860.1"/>
    <property type="molecule type" value="Genomic_DNA"/>
</dbReference>
<dbReference type="eggNOG" id="arCOG01947">
    <property type="taxonomic scope" value="Archaea"/>
</dbReference>
<dbReference type="AlphaFoldDB" id="F4B967"/>
<proteinExistence type="predicted"/>
<comment type="subcellular location">
    <subcellularLocation>
        <location evidence="1">Cell membrane</location>
        <topology evidence="1">Multi-pass membrane protein</topology>
    </subcellularLocation>
</comment>
<keyword evidence="4 6" id="KW-1133">Transmembrane helix</keyword>
<dbReference type="KEGG" id="aho:Ahos_0974"/>
<evidence type="ECO:0000256" key="2">
    <source>
        <dbReference type="ARBA" id="ARBA00022475"/>
    </source>
</evidence>
<feature type="transmembrane region" description="Helical" evidence="6">
    <location>
        <begin position="142"/>
        <end position="161"/>
    </location>
</feature>
<protein>
    <submittedName>
        <fullName evidence="7">Lysine exporter protein (LYSE/YGGA)</fullName>
    </submittedName>
</protein>
<evidence type="ECO:0000256" key="4">
    <source>
        <dbReference type="ARBA" id="ARBA00022989"/>
    </source>
</evidence>
<keyword evidence="8" id="KW-1185">Reference proteome</keyword>
<keyword evidence="3 6" id="KW-0812">Transmembrane</keyword>
<reference evidence="7 8" key="1">
    <citation type="journal article" date="2011" name="Extremophiles">
        <title>Genomic analysis of Acidianus hospitalis W1 a host for studying crenarchaeal virus and plasmid life cycles.</title>
        <authorList>
            <person name="You X.Y."/>
            <person name="Liu C."/>
            <person name="Wang S.Y."/>
            <person name="Jiang C.Y."/>
            <person name="Shah S.A."/>
            <person name="Prangishvili D."/>
            <person name="She Q."/>
            <person name="Liu S.J."/>
            <person name="Garrett R.A."/>
        </authorList>
    </citation>
    <scope>NUCLEOTIDE SEQUENCE [LARGE SCALE GENOMIC DNA]</scope>
    <source>
        <strain evidence="7 8">W1</strain>
    </source>
</reference>